<sequence length="175" mass="20427">MFRNRRQSNYVDYGYSGQMMHGAPIYDYWYQMQINRNQPNPYQPLHQNYQWNTFQQQSPFYPQQPFDLGPQNPLIANQPYQQKDSQFLFSNPLQPHEEIVPNSYMPMNGMAMMNPYPKNNMMLKQPGGMNSFLNSFKSQDGSVDFNKMMNTAGQMMNAVNQVSTLVKGFGGMFKV</sequence>
<protein>
    <recommendedName>
        <fullName evidence="3">Spore coat protein</fullName>
    </recommendedName>
</protein>
<keyword evidence="2" id="KW-1185">Reference proteome</keyword>
<evidence type="ECO:0000313" key="1">
    <source>
        <dbReference type="EMBL" id="CRK83883.1"/>
    </source>
</evidence>
<dbReference type="Pfam" id="PF14179">
    <property type="entry name" value="YppG"/>
    <property type="match status" value="1"/>
</dbReference>
<dbReference type="Proteomes" id="UP000199087">
    <property type="component" value="Unassembled WGS sequence"/>
</dbReference>
<evidence type="ECO:0000313" key="2">
    <source>
        <dbReference type="Proteomes" id="UP000199087"/>
    </source>
</evidence>
<dbReference type="InterPro" id="IPR025555">
    <property type="entry name" value="YppG"/>
</dbReference>
<dbReference type="RefSeq" id="WP_245640490.1">
    <property type="nucleotide sequence ID" value="NZ_CVRB01000004.1"/>
</dbReference>
<evidence type="ECO:0008006" key="3">
    <source>
        <dbReference type="Google" id="ProtNLM"/>
    </source>
</evidence>
<accession>A0A0U1P0X4</accession>
<organism evidence="1 2">
    <name type="scientific">Neobacillus massiliamazoniensis</name>
    <dbReference type="NCBI Taxonomy" id="1499688"/>
    <lineage>
        <taxon>Bacteria</taxon>
        <taxon>Bacillati</taxon>
        <taxon>Bacillota</taxon>
        <taxon>Bacilli</taxon>
        <taxon>Bacillales</taxon>
        <taxon>Bacillaceae</taxon>
        <taxon>Neobacillus</taxon>
    </lineage>
</organism>
<name>A0A0U1P0X4_9BACI</name>
<proteinExistence type="predicted"/>
<gene>
    <name evidence="1" type="primary">yppG</name>
    <name evidence="1" type="ORF">BN000_03880</name>
</gene>
<dbReference type="AlphaFoldDB" id="A0A0U1P0X4"/>
<dbReference type="EMBL" id="CVRB01000004">
    <property type="protein sequence ID" value="CRK83883.1"/>
    <property type="molecule type" value="Genomic_DNA"/>
</dbReference>
<reference evidence="2" key="1">
    <citation type="submission" date="2015-05" db="EMBL/GenBank/DDBJ databases">
        <authorList>
            <person name="Urmite Genomes"/>
        </authorList>
    </citation>
    <scope>NUCLEOTIDE SEQUENCE [LARGE SCALE GENOMIC DNA]</scope>
    <source>
        <strain evidence="2">LF1</strain>
    </source>
</reference>